<organism evidence="2 3">
    <name type="scientific">Lentinus brumalis</name>
    <dbReference type="NCBI Taxonomy" id="2498619"/>
    <lineage>
        <taxon>Eukaryota</taxon>
        <taxon>Fungi</taxon>
        <taxon>Dikarya</taxon>
        <taxon>Basidiomycota</taxon>
        <taxon>Agaricomycotina</taxon>
        <taxon>Agaricomycetes</taxon>
        <taxon>Polyporales</taxon>
        <taxon>Polyporaceae</taxon>
        <taxon>Lentinus</taxon>
    </lineage>
</organism>
<name>A0A371CNI1_9APHY</name>
<protein>
    <submittedName>
        <fullName evidence="2">Uncharacterized protein</fullName>
    </submittedName>
</protein>
<gene>
    <name evidence="2" type="ORF">OH76DRAFT_178824</name>
</gene>
<sequence length="107" mass="12106">MLKAQRELVTSKTKIALHLFRGDYDGSPKPDPQFQVPGRGDTSPRYDVYTKPDSEAGPEVLSPYFADYLGDPKMPICETCAGIAPDYERWERIAAWKRLPKYAGIVR</sequence>
<evidence type="ECO:0000313" key="2">
    <source>
        <dbReference type="EMBL" id="RDX41845.1"/>
    </source>
</evidence>
<proteinExistence type="predicted"/>
<evidence type="ECO:0000256" key="1">
    <source>
        <dbReference type="SAM" id="MobiDB-lite"/>
    </source>
</evidence>
<keyword evidence="3" id="KW-1185">Reference proteome</keyword>
<evidence type="ECO:0000313" key="3">
    <source>
        <dbReference type="Proteomes" id="UP000256964"/>
    </source>
</evidence>
<dbReference type="Proteomes" id="UP000256964">
    <property type="component" value="Unassembled WGS sequence"/>
</dbReference>
<dbReference type="EMBL" id="KZ857500">
    <property type="protein sequence ID" value="RDX41845.1"/>
    <property type="molecule type" value="Genomic_DNA"/>
</dbReference>
<feature type="region of interest" description="Disordered" evidence="1">
    <location>
        <begin position="23"/>
        <end position="45"/>
    </location>
</feature>
<reference evidence="2 3" key="1">
    <citation type="journal article" date="2018" name="Biotechnol. Biofuels">
        <title>Integrative visual omics of the white-rot fungus Polyporus brumalis exposes the biotechnological potential of its oxidative enzymes for delignifying raw plant biomass.</title>
        <authorList>
            <person name="Miyauchi S."/>
            <person name="Rancon A."/>
            <person name="Drula E."/>
            <person name="Hage H."/>
            <person name="Chaduli D."/>
            <person name="Favel A."/>
            <person name="Grisel S."/>
            <person name="Henrissat B."/>
            <person name="Herpoel-Gimbert I."/>
            <person name="Ruiz-Duenas F.J."/>
            <person name="Chevret D."/>
            <person name="Hainaut M."/>
            <person name="Lin J."/>
            <person name="Wang M."/>
            <person name="Pangilinan J."/>
            <person name="Lipzen A."/>
            <person name="Lesage-Meessen L."/>
            <person name="Navarro D."/>
            <person name="Riley R."/>
            <person name="Grigoriev I.V."/>
            <person name="Zhou S."/>
            <person name="Raouche S."/>
            <person name="Rosso M.N."/>
        </authorList>
    </citation>
    <scope>NUCLEOTIDE SEQUENCE [LARGE SCALE GENOMIC DNA]</scope>
    <source>
        <strain evidence="2 3">BRFM 1820</strain>
    </source>
</reference>
<dbReference type="AlphaFoldDB" id="A0A371CNI1"/>
<accession>A0A371CNI1</accession>